<organism evidence="2 3">
    <name type="scientific">Pseudoxanthomonas mexicana</name>
    <dbReference type="NCBI Taxonomy" id="128785"/>
    <lineage>
        <taxon>Bacteria</taxon>
        <taxon>Pseudomonadati</taxon>
        <taxon>Pseudomonadota</taxon>
        <taxon>Gammaproteobacteria</taxon>
        <taxon>Lysobacterales</taxon>
        <taxon>Lysobacteraceae</taxon>
        <taxon>Pseudoxanthomonas</taxon>
    </lineage>
</organism>
<keyword evidence="2" id="KW-0808">Transferase</keyword>
<dbReference type="AlphaFoldDB" id="A0A7G9TBI8"/>
<feature type="domain" description="Methyltransferase type 11" evidence="1">
    <location>
        <begin position="158"/>
        <end position="206"/>
    </location>
</feature>
<reference evidence="2 3" key="1">
    <citation type="submission" date="2020-08" db="EMBL/GenBank/DDBJ databases">
        <title>Streptomycin Non-resistant strain, P. mexicana.</title>
        <authorList>
            <person name="Ganesh-Kumar S."/>
            <person name="Zhe T."/>
            <person name="Yu Z."/>
            <person name="Min Y."/>
        </authorList>
    </citation>
    <scope>NUCLEOTIDE SEQUENCE [LARGE SCALE GENOMIC DNA]</scope>
    <source>
        <strain evidence="2 3">GTZY2</strain>
    </source>
</reference>
<evidence type="ECO:0000259" key="1">
    <source>
        <dbReference type="Pfam" id="PF08241"/>
    </source>
</evidence>
<dbReference type="GeneID" id="81472560"/>
<protein>
    <submittedName>
        <fullName evidence="2">Class I SAM-dependent methyltransferase</fullName>
    </submittedName>
</protein>
<gene>
    <name evidence="2" type="ORF">IAE60_16355</name>
</gene>
<name>A0A7G9TBI8_PSEMX</name>
<evidence type="ECO:0000313" key="2">
    <source>
        <dbReference type="EMBL" id="QNN77463.1"/>
    </source>
</evidence>
<dbReference type="Proteomes" id="UP000515838">
    <property type="component" value="Chromosome"/>
</dbReference>
<proteinExistence type="predicted"/>
<dbReference type="GO" id="GO:0008757">
    <property type="term" value="F:S-adenosylmethionine-dependent methyltransferase activity"/>
    <property type="evidence" value="ECO:0007669"/>
    <property type="project" value="InterPro"/>
</dbReference>
<dbReference type="InterPro" id="IPR029063">
    <property type="entry name" value="SAM-dependent_MTases_sf"/>
</dbReference>
<dbReference type="InterPro" id="IPR013216">
    <property type="entry name" value="Methyltransf_11"/>
</dbReference>
<dbReference type="Pfam" id="PF08241">
    <property type="entry name" value="Methyltransf_11"/>
    <property type="match status" value="1"/>
</dbReference>
<dbReference type="RefSeq" id="WP_187573051.1">
    <property type="nucleotide sequence ID" value="NZ_CP060731.1"/>
</dbReference>
<dbReference type="GO" id="GO:0032259">
    <property type="term" value="P:methylation"/>
    <property type="evidence" value="ECO:0007669"/>
    <property type="project" value="UniProtKB-KW"/>
</dbReference>
<dbReference type="Gene3D" id="3.40.50.150">
    <property type="entry name" value="Vaccinia Virus protein VP39"/>
    <property type="match status" value="1"/>
</dbReference>
<accession>A0A7G9TBI8</accession>
<dbReference type="SUPFAM" id="SSF53335">
    <property type="entry name" value="S-adenosyl-L-methionine-dependent methyltransferases"/>
    <property type="match status" value="1"/>
</dbReference>
<dbReference type="EMBL" id="CP060731">
    <property type="protein sequence ID" value="QNN77463.1"/>
    <property type="molecule type" value="Genomic_DNA"/>
</dbReference>
<keyword evidence="2" id="KW-0489">Methyltransferase</keyword>
<sequence>MDWRVKGIIQKVLGALPGGHALHFHLQRRFGGLRDFDGELASKVDDWEIMVGHLRDAGIVLPGVRAFEIGTGWYPTFPFACYLAGAARVTTYDLNPHLRMDLTVRCADILGGFLPRIATAAGVPLAEVEKRHRALVERLRTGADLGVATGGVIDYRAPADATRSLLPDGDVDVVFSNSVLEHVPPEVIDAMYAESMRVLSPRGVMFHSVNCGDHYAYVDRNVHQLNYLRYSDEEWQRWNNAFLYQNRLRAHWFVDGARRHGFDIDLDTRTTREERMKQLAAMPVHPQFADVPAEQLCITSVDFIARKPASTTAG</sequence>
<evidence type="ECO:0000313" key="3">
    <source>
        <dbReference type="Proteomes" id="UP000515838"/>
    </source>
</evidence>